<dbReference type="InterPro" id="IPR036979">
    <property type="entry name" value="CM_dom_sf"/>
</dbReference>
<protein>
    <recommendedName>
        <fullName evidence="1">chorismate mutase</fullName>
        <ecNumber evidence="1">5.4.99.5</ecNumber>
    </recommendedName>
</protein>
<evidence type="ECO:0000313" key="5">
    <source>
        <dbReference type="Proteomes" id="UP001597414"/>
    </source>
</evidence>
<keyword evidence="2" id="KW-0808">Transferase</keyword>
<dbReference type="Pfam" id="PF01817">
    <property type="entry name" value="CM_2"/>
    <property type="match status" value="1"/>
</dbReference>
<sequence length="367" mass="42108">MKINKLENWNLQESNPLIIAGPCSVETPQQLEKTVEVLVNNGIRIIRGGVWKPRTRPNSFEGVGSPALSWIRDIKSKYGVKFAIEVASPQHVEEALQAGMDILWIGARSTVNPFTVQEIANSLKGVDIPILVKNPVNPDLALWIGALERIHHAGIDKLGAIHRGFSNFNDEIFRNSPTWQIPLELRTRYPELPLINDPSHICGRRDLISQISQMALDLNFDGLMIESHIDPENAWSDAAQQLTPYALSELLNTLETRFPTTDNPVLESQLEVIRQHIDDVDRDLLEMLSRRMRLVEKAGIYKKKNNVAIFQMERWKKVFESRQEWAKSLQVNPEFIKELFNLIHTESIKKQEEIISNKEKWEDRTMD</sequence>
<dbReference type="Gene3D" id="1.20.59.10">
    <property type="entry name" value="Chorismate mutase"/>
    <property type="match status" value="1"/>
</dbReference>
<dbReference type="EMBL" id="JBHUIV010000025">
    <property type="protein sequence ID" value="MFD2203493.1"/>
    <property type="molecule type" value="Genomic_DNA"/>
</dbReference>
<dbReference type="Gene3D" id="3.20.20.70">
    <property type="entry name" value="Aldolase class I"/>
    <property type="match status" value="1"/>
</dbReference>
<dbReference type="InterPro" id="IPR036263">
    <property type="entry name" value="Chorismate_II_sf"/>
</dbReference>
<reference evidence="5" key="1">
    <citation type="journal article" date="2019" name="Int. J. Syst. Evol. Microbiol.">
        <title>The Global Catalogue of Microorganisms (GCM) 10K type strain sequencing project: providing services to taxonomists for standard genome sequencing and annotation.</title>
        <authorList>
            <consortium name="The Broad Institute Genomics Platform"/>
            <consortium name="The Broad Institute Genome Sequencing Center for Infectious Disease"/>
            <person name="Wu L."/>
            <person name="Ma J."/>
        </authorList>
    </citation>
    <scope>NUCLEOTIDE SEQUENCE [LARGE SCALE GENOMIC DNA]</scope>
    <source>
        <strain evidence="5">KCTC 19812</strain>
    </source>
</reference>
<gene>
    <name evidence="4" type="ORF">ACFSKV_18070</name>
</gene>
<name>A0ABW5BF38_9BACT</name>
<dbReference type="InterPro" id="IPR006218">
    <property type="entry name" value="DAHP1/KDSA"/>
</dbReference>
<dbReference type="Pfam" id="PF00793">
    <property type="entry name" value="DAHP_synth_1"/>
    <property type="match status" value="1"/>
</dbReference>
<comment type="caution">
    <text evidence="4">The sequence shown here is derived from an EMBL/GenBank/DDBJ whole genome shotgun (WGS) entry which is preliminary data.</text>
</comment>
<dbReference type="Proteomes" id="UP001597414">
    <property type="component" value="Unassembled WGS sequence"/>
</dbReference>
<dbReference type="PANTHER" id="PTHR43018">
    <property type="entry name" value="PHOSPHO-2-DEHYDRO-3-DEOXYHEPTONATE ALDOLASE"/>
    <property type="match status" value="1"/>
</dbReference>
<dbReference type="GO" id="GO:0004106">
    <property type="term" value="F:chorismate mutase activity"/>
    <property type="evidence" value="ECO:0007669"/>
    <property type="project" value="UniProtKB-EC"/>
</dbReference>
<dbReference type="PROSITE" id="PS51168">
    <property type="entry name" value="CHORISMATE_MUT_2"/>
    <property type="match status" value="1"/>
</dbReference>
<dbReference type="InterPro" id="IPR013785">
    <property type="entry name" value="Aldolase_TIM"/>
</dbReference>
<dbReference type="InterPro" id="IPR002701">
    <property type="entry name" value="CM_II_prokaryot"/>
</dbReference>
<keyword evidence="4" id="KW-0413">Isomerase</keyword>
<dbReference type="SUPFAM" id="SSF51569">
    <property type="entry name" value="Aldolase"/>
    <property type="match status" value="1"/>
</dbReference>
<evidence type="ECO:0000256" key="2">
    <source>
        <dbReference type="ARBA" id="ARBA00022679"/>
    </source>
</evidence>
<evidence type="ECO:0000256" key="1">
    <source>
        <dbReference type="ARBA" id="ARBA00012404"/>
    </source>
</evidence>
<dbReference type="SMART" id="SM00830">
    <property type="entry name" value="CM_2"/>
    <property type="match status" value="1"/>
</dbReference>
<dbReference type="PANTHER" id="PTHR43018:SF1">
    <property type="entry name" value="PROTEIN AROA(G)"/>
    <property type="match status" value="1"/>
</dbReference>
<dbReference type="SUPFAM" id="SSF48600">
    <property type="entry name" value="Chorismate mutase II"/>
    <property type="match status" value="1"/>
</dbReference>
<dbReference type="RefSeq" id="WP_380806004.1">
    <property type="nucleotide sequence ID" value="NZ_JBHUIV010000025.1"/>
</dbReference>
<proteinExistence type="predicted"/>
<feature type="domain" description="Chorismate mutase" evidence="3">
    <location>
        <begin position="264"/>
        <end position="355"/>
    </location>
</feature>
<dbReference type="InterPro" id="IPR052899">
    <property type="entry name" value="Class-I_DAHP_synthase"/>
</dbReference>
<dbReference type="EC" id="5.4.99.5" evidence="1"/>
<keyword evidence="5" id="KW-1185">Reference proteome</keyword>
<evidence type="ECO:0000259" key="3">
    <source>
        <dbReference type="PROSITE" id="PS51168"/>
    </source>
</evidence>
<organism evidence="4 5">
    <name type="scientific">Shivajiella indica</name>
    <dbReference type="NCBI Taxonomy" id="872115"/>
    <lineage>
        <taxon>Bacteria</taxon>
        <taxon>Pseudomonadati</taxon>
        <taxon>Bacteroidota</taxon>
        <taxon>Cytophagia</taxon>
        <taxon>Cytophagales</taxon>
        <taxon>Cyclobacteriaceae</taxon>
        <taxon>Shivajiella</taxon>
    </lineage>
</organism>
<accession>A0ABW5BF38</accession>
<evidence type="ECO:0000313" key="4">
    <source>
        <dbReference type="EMBL" id="MFD2203493.1"/>
    </source>
</evidence>